<feature type="transmembrane region" description="Helical" evidence="1">
    <location>
        <begin position="117"/>
        <end position="140"/>
    </location>
</feature>
<feature type="transmembrane region" description="Helical" evidence="1">
    <location>
        <begin position="260"/>
        <end position="278"/>
    </location>
</feature>
<evidence type="ECO:0000259" key="2">
    <source>
        <dbReference type="Pfam" id="PF20047"/>
    </source>
</evidence>
<dbReference type="Proteomes" id="UP000823891">
    <property type="component" value="Unassembled WGS sequence"/>
</dbReference>
<proteinExistence type="predicted"/>
<feature type="transmembrane region" description="Helical" evidence="1">
    <location>
        <begin position="152"/>
        <end position="168"/>
    </location>
</feature>
<name>A0A9D2NBH5_9FIRM</name>
<feature type="transmembrane region" description="Helical" evidence="1">
    <location>
        <begin position="323"/>
        <end position="345"/>
    </location>
</feature>
<organism evidence="3 4">
    <name type="scientific">Candidatus Eisenbergiella merdavium</name>
    <dbReference type="NCBI Taxonomy" id="2838551"/>
    <lineage>
        <taxon>Bacteria</taxon>
        <taxon>Bacillati</taxon>
        <taxon>Bacillota</taxon>
        <taxon>Clostridia</taxon>
        <taxon>Lachnospirales</taxon>
        <taxon>Lachnospiraceae</taxon>
        <taxon>Eisenbergiella</taxon>
    </lineage>
</organism>
<evidence type="ECO:0000313" key="4">
    <source>
        <dbReference type="Proteomes" id="UP000823891"/>
    </source>
</evidence>
<dbReference type="InterPro" id="IPR045611">
    <property type="entry name" value="DUF6449"/>
</dbReference>
<feature type="transmembrane region" description="Helical" evidence="1">
    <location>
        <begin position="357"/>
        <end position="375"/>
    </location>
</feature>
<dbReference type="Pfam" id="PF20047">
    <property type="entry name" value="DUF6449"/>
    <property type="match status" value="1"/>
</dbReference>
<accession>A0A9D2NBH5</accession>
<sequence length="733" mass="82196">MTSKSSFWVNCRENLKRRSWTVLLCALALFLALPVRLALEISVESRRIAQSPSWLGEMTQREWLGSVFMEYSSDTVFTILVCALAVLLAVQGFSWMDSKRKLDLYLSVPVSSRKRFAVIYLNGAAIFAVCYLAMLLPALATCAVMGAVTGKALIYTLVMYLANLLFFLSCYNLTLVAVMLTGNVLVSLLAAAVFFFYEYVARWLFDGMRSSFFVTYCDLSDVAGAAFTSPVVSWMLVDRSFLNYISGYGGRYLAEFGRTLGILAVQAVIYGLLAWALYRKRRAEAAGNALAFDQVRTPVKLLLMIPLTLLSGMWFWQLADDSIPFAVLGMVIGLFFSHGLIQLLYEFDVRSILKAKWHLAAAGVVSAAVFAAFALDLTGYDDYIPETGKIADVGVAFRSDSYGFGFYENLFGRDMYHEEPEKYMLKYMESEDEGTIEAVRTLAADAAEWEKTEGRDAKRRYYSASDGMTPVSLRYTLTNGRRVYRTIWADVEDSAKELDVIFSDADFQTARYQVCDPALLERSGELRISYGNGLNRISYLADAAGLLEAYGRDISGFSYSMMLDSLPVGSLSVVWSPAGKEEREYAWTCPVYEEFSETVDLLREQDAYMELSESGGVLSADQVASVSITCYNLKEEDVEYSSDGSRSVVYSPDKEVRRTYTDPEQLEQLLAALYPGELTDAAGGNITGRLWSDNYEVSVVFRPEERFSENYPYFTVLEDRLPDFIIEEMKSGE</sequence>
<keyword evidence="1" id="KW-1133">Transmembrane helix</keyword>
<reference evidence="3" key="1">
    <citation type="journal article" date="2021" name="PeerJ">
        <title>Extensive microbial diversity within the chicken gut microbiome revealed by metagenomics and culture.</title>
        <authorList>
            <person name="Gilroy R."/>
            <person name="Ravi A."/>
            <person name="Getino M."/>
            <person name="Pursley I."/>
            <person name="Horton D.L."/>
            <person name="Alikhan N.F."/>
            <person name="Baker D."/>
            <person name="Gharbi K."/>
            <person name="Hall N."/>
            <person name="Watson M."/>
            <person name="Adriaenssens E.M."/>
            <person name="Foster-Nyarko E."/>
            <person name="Jarju S."/>
            <person name="Secka A."/>
            <person name="Antonio M."/>
            <person name="Oren A."/>
            <person name="Chaudhuri R.R."/>
            <person name="La Ragione R."/>
            <person name="Hildebrand F."/>
            <person name="Pallen M.J."/>
        </authorList>
    </citation>
    <scope>NUCLEOTIDE SEQUENCE</scope>
    <source>
        <strain evidence="3">USAMLcec2-132</strain>
    </source>
</reference>
<feature type="transmembrane region" description="Helical" evidence="1">
    <location>
        <begin position="76"/>
        <end position="96"/>
    </location>
</feature>
<feature type="domain" description="DUF6449" evidence="2">
    <location>
        <begin position="475"/>
        <end position="576"/>
    </location>
</feature>
<protein>
    <recommendedName>
        <fullName evidence="2">DUF6449 domain-containing protein</fullName>
    </recommendedName>
</protein>
<keyword evidence="1" id="KW-0472">Membrane</keyword>
<feature type="transmembrane region" description="Helical" evidence="1">
    <location>
        <begin position="299"/>
        <end position="317"/>
    </location>
</feature>
<gene>
    <name evidence="3" type="ORF">H9761_01620</name>
</gene>
<reference evidence="3" key="2">
    <citation type="submission" date="2021-04" db="EMBL/GenBank/DDBJ databases">
        <authorList>
            <person name="Gilroy R."/>
        </authorList>
    </citation>
    <scope>NUCLEOTIDE SEQUENCE</scope>
    <source>
        <strain evidence="3">USAMLcec2-132</strain>
    </source>
</reference>
<keyword evidence="1" id="KW-0812">Transmembrane</keyword>
<evidence type="ECO:0000313" key="3">
    <source>
        <dbReference type="EMBL" id="HJC22387.1"/>
    </source>
</evidence>
<comment type="caution">
    <text evidence="3">The sequence shown here is derived from an EMBL/GenBank/DDBJ whole genome shotgun (WGS) entry which is preliminary data.</text>
</comment>
<dbReference type="EMBL" id="DWWS01000008">
    <property type="protein sequence ID" value="HJC22387.1"/>
    <property type="molecule type" value="Genomic_DNA"/>
</dbReference>
<dbReference type="AlphaFoldDB" id="A0A9D2NBH5"/>
<evidence type="ECO:0000256" key="1">
    <source>
        <dbReference type="SAM" id="Phobius"/>
    </source>
</evidence>
<feature type="transmembrane region" description="Helical" evidence="1">
    <location>
        <begin position="175"/>
        <end position="197"/>
    </location>
</feature>